<organism evidence="13 14">
    <name type="scientific">Bradyrhizobium jicamae</name>
    <dbReference type="NCBI Taxonomy" id="280332"/>
    <lineage>
        <taxon>Bacteria</taxon>
        <taxon>Pseudomonadati</taxon>
        <taxon>Pseudomonadota</taxon>
        <taxon>Alphaproteobacteria</taxon>
        <taxon>Hyphomicrobiales</taxon>
        <taxon>Nitrobacteraceae</taxon>
        <taxon>Bradyrhizobium</taxon>
    </lineage>
</organism>
<evidence type="ECO:0000313" key="13">
    <source>
        <dbReference type="EMBL" id="KRR11366.1"/>
    </source>
</evidence>
<keyword evidence="3 10" id="KW-0004">4Fe-4S</keyword>
<dbReference type="InterPro" id="IPR007197">
    <property type="entry name" value="rSAM"/>
</dbReference>
<evidence type="ECO:0000256" key="3">
    <source>
        <dbReference type="ARBA" id="ARBA00022485"/>
    </source>
</evidence>
<evidence type="ECO:0000256" key="2">
    <source>
        <dbReference type="ARBA" id="ARBA00009777"/>
    </source>
</evidence>
<gene>
    <name evidence="13" type="ORF">CQ12_29190</name>
</gene>
<sequence length="275" mass="30380">MSTPGALESGSRHDLRTGASPDAPDEDKFKDEQGAYGYCHSYETSSRYDGPGLRVVLFVSGCLLRCTYCHNPDTWHLKDGTYVSAEQVLRRLGEFAPALRSIDGGLTISGGEAMVQLAFVKRIFAGAKEMGLHTAIETSGFLGDRADDSFLSVVDLVLLDIKSSDPDTYRRVTGRDLAPTLRFAERLASIGKPVWVRFTLVPGLTDDPANVEGIARFVAPMKNVEWVEVQPFHQMGSFKWKAMGLDYKHHDTPPPSRELVNRVLGQFRDAGCRAR</sequence>
<keyword evidence="7 10" id="KW-0560">Oxidoreductase</keyword>
<accession>A0A0R3M2R7</accession>
<evidence type="ECO:0000256" key="4">
    <source>
        <dbReference type="ARBA" id="ARBA00022526"/>
    </source>
</evidence>
<dbReference type="AlphaFoldDB" id="A0A0R3M2R7"/>
<dbReference type="GO" id="GO:0006006">
    <property type="term" value="P:glucose metabolic process"/>
    <property type="evidence" value="ECO:0007669"/>
    <property type="project" value="UniProtKB-KW"/>
</dbReference>
<dbReference type="Proteomes" id="UP000050863">
    <property type="component" value="Unassembled WGS sequence"/>
</dbReference>
<comment type="similarity">
    <text evidence="2 10">Belongs to the organic radical-activating enzymes family.</text>
</comment>
<dbReference type="SFLD" id="SFLDG01066">
    <property type="entry name" value="organic_radical-activating_enz"/>
    <property type="match status" value="1"/>
</dbReference>
<dbReference type="InterPro" id="IPR034457">
    <property type="entry name" value="Organic_radical-activating"/>
</dbReference>
<dbReference type="PROSITE" id="PS51918">
    <property type="entry name" value="RADICAL_SAM"/>
    <property type="match status" value="1"/>
</dbReference>
<reference evidence="13 14" key="1">
    <citation type="submission" date="2014-03" db="EMBL/GenBank/DDBJ databases">
        <title>Bradyrhizobium valentinum sp. nov., isolated from effective nodules of Lupinus mariae-josephae, a lupine endemic of basic-lime soils in Eastern Spain.</title>
        <authorList>
            <person name="Duran D."/>
            <person name="Rey L."/>
            <person name="Navarro A."/>
            <person name="Busquets A."/>
            <person name="Imperial J."/>
            <person name="Ruiz-Argueso T."/>
        </authorList>
    </citation>
    <scope>NUCLEOTIDE SEQUENCE [LARGE SCALE GENOMIC DNA]</scope>
    <source>
        <strain evidence="13 14">PAC68</strain>
    </source>
</reference>
<keyword evidence="9 10" id="KW-0411">Iron-sulfur</keyword>
<dbReference type="SUPFAM" id="SSF102114">
    <property type="entry name" value="Radical SAM enzymes"/>
    <property type="match status" value="1"/>
</dbReference>
<comment type="subcellular location">
    <subcellularLocation>
        <location evidence="10">Cytoplasm</location>
    </subcellularLocation>
</comment>
<keyword evidence="4" id="KW-0119">Carbohydrate metabolism</keyword>
<comment type="cofactor">
    <cofactor evidence="10">
        <name>[4Fe-4S] cluster</name>
        <dbReference type="ChEBI" id="CHEBI:49883"/>
    </cofactor>
    <text evidence="10">Binds 1 [4Fe-4S] cluster. The cluster is coordinated with 3 cysteines and an exchangeable S-adenosyl-L-methionine.</text>
</comment>
<proteinExistence type="inferred from homology"/>
<dbReference type="GO" id="GO:0016829">
    <property type="term" value="F:lyase activity"/>
    <property type="evidence" value="ECO:0007669"/>
    <property type="project" value="UniProtKB-KW"/>
</dbReference>
<keyword evidence="4" id="KW-0313">Glucose metabolism</keyword>
<keyword evidence="13" id="KW-0456">Lyase</keyword>
<dbReference type="STRING" id="280332.CQ12_29190"/>
<dbReference type="Pfam" id="PF04055">
    <property type="entry name" value="Radical_SAM"/>
    <property type="match status" value="1"/>
</dbReference>
<dbReference type="InterPro" id="IPR001989">
    <property type="entry name" value="Radical_activat_CS"/>
</dbReference>
<comment type="caution">
    <text evidence="13">The sequence shown here is derived from an EMBL/GenBank/DDBJ whole genome shotgun (WGS) entry which is preliminary data.</text>
</comment>
<comment type="function">
    <text evidence="1">Activation of pyruvate formate-lyase 1 under anaerobic conditions by generation of an organic free radical, using S-adenosylmethionine and reduced flavodoxin as cosubstrates to produce 5'-deoxy-adenosine.</text>
</comment>
<dbReference type="EMBL" id="LLXZ01000048">
    <property type="protein sequence ID" value="KRR11366.1"/>
    <property type="molecule type" value="Genomic_DNA"/>
</dbReference>
<dbReference type="GO" id="GO:0046872">
    <property type="term" value="F:metal ion binding"/>
    <property type="evidence" value="ECO:0007669"/>
    <property type="project" value="UniProtKB-UniRule"/>
</dbReference>
<evidence type="ECO:0000259" key="12">
    <source>
        <dbReference type="PROSITE" id="PS51918"/>
    </source>
</evidence>
<keyword evidence="14" id="KW-1185">Reference proteome</keyword>
<dbReference type="PANTHER" id="PTHR30352:SF5">
    <property type="entry name" value="PYRUVATE FORMATE-LYASE 1-ACTIVATING ENZYME"/>
    <property type="match status" value="1"/>
</dbReference>
<evidence type="ECO:0000313" key="14">
    <source>
        <dbReference type="Proteomes" id="UP000050863"/>
    </source>
</evidence>
<comment type="function">
    <text evidence="10">Activation of pyruvate formate-lyase under anaerobic conditions by generation of an organic free radical, using S-adenosylmethionine and reduced flavodoxin as cosubstrates to produce 5'-deoxy-adenosine.</text>
</comment>
<dbReference type="CDD" id="cd01335">
    <property type="entry name" value="Radical_SAM"/>
    <property type="match status" value="1"/>
</dbReference>
<feature type="region of interest" description="Disordered" evidence="11">
    <location>
        <begin position="1"/>
        <end position="30"/>
    </location>
</feature>
<dbReference type="SFLD" id="SFLDS00029">
    <property type="entry name" value="Radical_SAM"/>
    <property type="match status" value="1"/>
</dbReference>
<evidence type="ECO:0000256" key="5">
    <source>
        <dbReference type="ARBA" id="ARBA00022691"/>
    </source>
</evidence>
<dbReference type="InterPro" id="IPR013785">
    <property type="entry name" value="Aldolase_TIM"/>
</dbReference>
<evidence type="ECO:0000256" key="11">
    <source>
        <dbReference type="SAM" id="MobiDB-lite"/>
    </source>
</evidence>
<dbReference type="RefSeq" id="WP_057834663.1">
    <property type="nucleotide sequence ID" value="NZ_LLXZ01000048.1"/>
</dbReference>
<dbReference type="GO" id="GO:0051539">
    <property type="term" value="F:4 iron, 4 sulfur cluster binding"/>
    <property type="evidence" value="ECO:0007669"/>
    <property type="project" value="UniProtKB-UniRule"/>
</dbReference>
<evidence type="ECO:0000256" key="6">
    <source>
        <dbReference type="ARBA" id="ARBA00022723"/>
    </source>
</evidence>
<dbReference type="PROSITE" id="PS01087">
    <property type="entry name" value="RADICAL_ACTIVATING"/>
    <property type="match status" value="1"/>
</dbReference>
<dbReference type="OrthoDB" id="9792276at2"/>
<dbReference type="NCBIfam" id="TIGR02493">
    <property type="entry name" value="PFLA"/>
    <property type="match status" value="1"/>
</dbReference>
<dbReference type="GO" id="GO:0043365">
    <property type="term" value="F:[formate-C-acetyltransferase]-activating enzyme activity"/>
    <property type="evidence" value="ECO:0007669"/>
    <property type="project" value="UniProtKB-UniRule"/>
</dbReference>
<dbReference type="GO" id="GO:0005737">
    <property type="term" value="C:cytoplasm"/>
    <property type="evidence" value="ECO:0007669"/>
    <property type="project" value="UniProtKB-SubCell"/>
</dbReference>
<comment type="catalytic activity">
    <reaction evidence="10">
        <text>glycyl-[formate C-acetyltransferase] + reduced [flavodoxin] + S-adenosyl-L-methionine = glycin-2-yl radical-[formate C-acetyltransferase] + semiquinone [flavodoxin] + 5'-deoxyadenosine + L-methionine + H(+)</text>
        <dbReference type="Rhea" id="RHEA:19225"/>
        <dbReference type="Rhea" id="RHEA-COMP:10622"/>
        <dbReference type="Rhea" id="RHEA-COMP:12190"/>
        <dbReference type="Rhea" id="RHEA-COMP:12191"/>
        <dbReference type="Rhea" id="RHEA-COMP:14480"/>
        <dbReference type="ChEBI" id="CHEBI:15378"/>
        <dbReference type="ChEBI" id="CHEBI:17319"/>
        <dbReference type="ChEBI" id="CHEBI:29947"/>
        <dbReference type="ChEBI" id="CHEBI:32722"/>
        <dbReference type="ChEBI" id="CHEBI:57618"/>
        <dbReference type="ChEBI" id="CHEBI:57844"/>
        <dbReference type="ChEBI" id="CHEBI:59789"/>
        <dbReference type="ChEBI" id="CHEBI:140311"/>
        <dbReference type="EC" id="1.97.1.4"/>
    </reaction>
</comment>
<name>A0A0R3M2R7_9BRAD</name>
<evidence type="ECO:0000256" key="10">
    <source>
        <dbReference type="RuleBase" id="RU362053"/>
    </source>
</evidence>
<dbReference type="PANTHER" id="PTHR30352">
    <property type="entry name" value="PYRUVATE FORMATE-LYASE-ACTIVATING ENZYME"/>
    <property type="match status" value="1"/>
</dbReference>
<feature type="domain" description="Radical SAM core" evidence="12">
    <location>
        <begin position="48"/>
        <end position="269"/>
    </location>
</feature>
<keyword evidence="6 10" id="KW-0479">Metal-binding</keyword>
<dbReference type="Gene3D" id="3.20.20.70">
    <property type="entry name" value="Aldolase class I"/>
    <property type="match status" value="1"/>
</dbReference>
<evidence type="ECO:0000256" key="9">
    <source>
        <dbReference type="ARBA" id="ARBA00023014"/>
    </source>
</evidence>
<protein>
    <recommendedName>
        <fullName evidence="10">Pyruvate formate-lyase-activating enzyme</fullName>
        <ecNumber evidence="10">1.97.1.4</ecNumber>
    </recommendedName>
</protein>
<dbReference type="EC" id="1.97.1.4" evidence="10"/>
<dbReference type="InterPro" id="IPR012838">
    <property type="entry name" value="PFL1_activating"/>
</dbReference>
<evidence type="ECO:0000256" key="8">
    <source>
        <dbReference type="ARBA" id="ARBA00023004"/>
    </source>
</evidence>
<keyword evidence="13" id="KW-0670">Pyruvate</keyword>
<dbReference type="InterPro" id="IPR058240">
    <property type="entry name" value="rSAM_sf"/>
</dbReference>
<evidence type="ECO:0000256" key="7">
    <source>
        <dbReference type="ARBA" id="ARBA00023002"/>
    </source>
</evidence>
<keyword evidence="5 10" id="KW-0949">S-adenosyl-L-methionine</keyword>
<keyword evidence="8 10" id="KW-0408">Iron</keyword>
<evidence type="ECO:0000256" key="1">
    <source>
        <dbReference type="ARBA" id="ARBA00002918"/>
    </source>
</evidence>
<keyword evidence="10" id="KW-0963">Cytoplasm</keyword>